<feature type="domain" description="Integrase catalytic" evidence="9">
    <location>
        <begin position="481"/>
        <end position="591"/>
    </location>
</feature>
<gene>
    <name evidence="10" type="ORF">APZ42_033820</name>
</gene>
<evidence type="ECO:0000256" key="2">
    <source>
        <dbReference type="ARBA" id="ARBA00022679"/>
    </source>
</evidence>
<evidence type="ECO:0000313" key="11">
    <source>
        <dbReference type="Proteomes" id="UP000076858"/>
    </source>
</evidence>
<evidence type="ECO:0000313" key="10">
    <source>
        <dbReference type="EMBL" id="KZS03449.1"/>
    </source>
</evidence>
<dbReference type="InterPro" id="IPR001584">
    <property type="entry name" value="Integrase_cat-core"/>
</dbReference>
<feature type="region of interest" description="Disordered" evidence="8">
    <location>
        <begin position="181"/>
        <end position="205"/>
    </location>
</feature>
<dbReference type="GO" id="GO:0003676">
    <property type="term" value="F:nucleic acid binding"/>
    <property type="evidence" value="ECO:0007669"/>
    <property type="project" value="InterPro"/>
</dbReference>
<proteinExistence type="predicted"/>
<comment type="caution">
    <text evidence="10">The sequence shown here is derived from an EMBL/GenBank/DDBJ whole genome shotgun (WGS) entry which is preliminary data.</text>
</comment>
<dbReference type="FunFam" id="3.10.20.370:FF:000001">
    <property type="entry name" value="Retrovirus-related Pol polyprotein from transposon 17.6-like protein"/>
    <property type="match status" value="1"/>
</dbReference>
<dbReference type="Gene3D" id="1.10.340.70">
    <property type="match status" value="1"/>
</dbReference>
<keyword evidence="7" id="KW-0695">RNA-directed DNA polymerase</keyword>
<feature type="region of interest" description="Disordered" evidence="8">
    <location>
        <begin position="1"/>
        <end position="36"/>
    </location>
</feature>
<dbReference type="OrthoDB" id="125159at2759"/>
<dbReference type="InterPro" id="IPR050951">
    <property type="entry name" value="Retrovirus_Pol_polyprotein"/>
</dbReference>
<dbReference type="GO" id="GO:0004519">
    <property type="term" value="F:endonuclease activity"/>
    <property type="evidence" value="ECO:0007669"/>
    <property type="project" value="UniProtKB-KW"/>
</dbReference>
<dbReference type="GO" id="GO:0016787">
    <property type="term" value="F:hydrolase activity"/>
    <property type="evidence" value="ECO:0007669"/>
    <property type="project" value="UniProtKB-KW"/>
</dbReference>
<evidence type="ECO:0000256" key="8">
    <source>
        <dbReference type="SAM" id="MobiDB-lite"/>
    </source>
</evidence>
<feature type="compositionally biased region" description="Acidic residues" evidence="8">
    <location>
        <begin position="817"/>
        <end position="839"/>
    </location>
</feature>
<dbReference type="GO" id="GO:0015074">
    <property type="term" value="P:DNA integration"/>
    <property type="evidence" value="ECO:0007669"/>
    <property type="project" value="InterPro"/>
</dbReference>
<feature type="region of interest" description="Disordered" evidence="8">
    <location>
        <begin position="777"/>
        <end position="845"/>
    </location>
</feature>
<keyword evidence="6" id="KW-0378">Hydrolase</keyword>
<feature type="region of interest" description="Disordered" evidence="8">
    <location>
        <begin position="239"/>
        <end position="269"/>
    </location>
</feature>
<dbReference type="Proteomes" id="UP000076858">
    <property type="component" value="Unassembled WGS sequence"/>
</dbReference>
<keyword evidence="5" id="KW-0255">Endonuclease</keyword>
<dbReference type="SUPFAM" id="SSF56672">
    <property type="entry name" value="DNA/RNA polymerases"/>
    <property type="match status" value="2"/>
</dbReference>
<dbReference type="Gene3D" id="3.30.70.270">
    <property type="match status" value="2"/>
</dbReference>
<keyword evidence="2" id="KW-0808">Transferase</keyword>
<dbReference type="PANTHER" id="PTHR37984">
    <property type="entry name" value="PROTEIN CBG26694"/>
    <property type="match status" value="1"/>
</dbReference>
<dbReference type="PANTHER" id="PTHR37984:SF5">
    <property type="entry name" value="PROTEIN NYNRIN-LIKE"/>
    <property type="match status" value="1"/>
</dbReference>
<feature type="compositionally biased region" description="Basic and acidic residues" evidence="8">
    <location>
        <begin position="777"/>
        <end position="792"/>
    </location>
</feature>
<evidence type="ECO:0000256" key="7">
    <source>
        <dbReference type="ARBA" id="ARBA00022918"/>
    </source>
</evidence>
<dbReference type="InterPro" id="IPR036397">
    <property type="entry name" value="RNaseH_sf"/>
</dbReference>
<dbReference type="EMBL" id="LRGB01003271">
    <property type="protein sequence ID" value="KZS03449.1"/>
    <property type="molecule type" value="Genomic_DNA"/>
</dbReference>
<dbReference type="GO" id="GO:0042575">
    <property type="term" value="C:DNA polymerase complex"/>
    <property type="evidence" value="ECO:0007669"/>
    <property type="project" value="UniProtKB-ARBA"/>
</dbReference>
<evidence type="ECO:0000256" key="1">
    <source>
        <dbReference type="ARBA" id="ARBA00012493"/>
    </source>
</evidence>
<evidence type="ECO:0000256" key="6">
    <source>
        <dbReference type="ARBA" id="ARBA00022801"/>
    </source>
</evidence>
<dbReference type="InterPro" id="IPR043502">
    <property type="entry name" value="DNA/RNA_pol_sf"/>
</dbReference>
<dbReference type="EC" id="2.7.7.49" evidence="1"/>
<evidence type="ECO:0000256" key="5">
    <source>
        <dbReference type="ARBA" id="ARBA00022759"/>
    </source>
</evidence>
<organism evidence="10 11">
    <name type="scientific">Daphnia magna</name>
    <dbReference type="NCBI Taxonomy" id="35525"/>
    <lineage>
        <taxon>Eukaryota</taxon>
        <taxon>Metazoa</taxon>
        <taxon>Ecdysozoa</taxon>
        <taxon>Arthropoda</taxon>
        <taxon>Crustacea</taxon>
        <taxon>Branchiopoda</taxon>
        <taxon>Diplostraca</taxon>
        <taxon>Cladocera</taxon>
        <taxon>Anomopoda</taxon>
        <taxon>Daphniidae</taxon>
        <taxon>Daphnia</taxon>
    </lineage>
</organism>
<keyword evidence="11" id="KW-1185">Reference proteome</keyword>
<dbReference type="InterPro" id="IPR000477">
    <property type="entry name" value="RT_dom"/>
</dbReference>
<evidence type="ECO:0000259" key="9">
    <source>
        <dbReference type="PROSITE" id="PS50994"/>
    </source>
</evidence>
<dbReference type="InterPro" id="IPR043128">
    <property type="entry name" value="Rev_trsase/Diguanyl_cyclase"/>
</dbReference>
<dbReference type="InterPro" id="IPR041588">
    <property type="entry name" value="Integrase_H2C2"/>
</dbReference>
<dbReference type="FunFam" id="3.30.420.10:FF:000032">
    <property type="entry name" value="Retrovirus-related Pol polyprotein from transposon 297-like Protein"/>
    <property type="match status" value="1"/>
</dbReference>
<protein>
    <recommendedName>
        <fullName evidence="1">RNA-directed DNA polymerase</fullName>
        <ecNumber evidence="1">2.7.7.49</ecNumber>
    </recommendedName>
</protein>
<dbReference type="InterPro" id="IPR012337">
    <property type="entry name" value="RNaseH-like_sf"/>
</dbReference>
<dbReference type="Gene3D" id="3.10.20.370">
    <property type="match status" value="1"/>
</dbReference>
<dbReference type="CDD" id="cd09274">
    <property type="entry name" value="RNase_HI_RT_Ty3"/>
    <property type="match status" value="1"/>
</dbReference>
<dbReference type="PROSITE" id="PS50994">
    <property type="entry name" value="INTEGRASE"/>
    <property type="match status" value="2"/>
</dbReference>
<sequence>MSIQQKRSARYPTCGRSPSRRLHPELFSISGPTEGETANPFRLTAIAEKTSTAQKADPSPGIIVPPMFSATPNEDAMDWLERLELAATYNRWSNADKARNFAMYLEGALGSVSKADFLDLAKLHMEATMLANQKVWLQSLLAVSKEPTFVNAGNNPQPTAMTPEIVSILPQLNHTIKQLQLSSGPTNHSAPLGQRQGNWNGSGRNGRTTEGRYIFGYCSKVGHLDYRCFQNPASSLFRGATQPQKEQRSPPQQYPGGRPEFGRQGTQDQQWPVNHISTEAAMGETTTTDSHSVQKFRGFVWGCKIIIITDHEALFWLRTKKELAGRLARWSLCLLEYDVEIRNRNGKLHTNSNCLSRYPIPINETEEDDRCISIGALQYHQSDFLAPDTVRDIASKQRKVTKWREIVEKLESGNSAGRHFCLKEGRLFKLKTVGTKSDVRLCIPDEYKTLILRSCHDDVTSGHFNEHFKRSRNASSGTIWLRTSRTTYEHADNVKQEKLRKWLQLEHYNASKMLIVAVDYLTKWVELKALPSGKTDVVASLIVEQIALRHGVPESIISHRGKCFLADITQSVTIICFAYNTSRLESTEFSPFFLLYGRDLIFPIDLILGSLSDSQGDTEMSFANKMMENLTAARSIVRTRLSQVQEKQKRDYDVNHRDVTFQKENKVFVYNPTRKKGKSDKLLHRWVDPFIVVRQKTPVNYELSKGSEQTFTPFASIYAPDTGTAAGKKIVESDSREDVVGSRQRVIQAEKRLESTAKDLEESYVDKTIEAAKEDKSIEAAKDSSEKSKGAELEITTNDLEESDVEGSIDDAHESSDESEEEENVDSTDEEQLFADTDSDSGTGIIPPQIKFLSPKVFKAMPEHDAFDWLERYESTRAYNQWGYTELRVNFSMYLDGAARKWYLCFTLPTEWREEFLEAAKRFTDAKLLANRRNWPDAVLGVAATRAADVPIDFIRTLPKPAPIAADMELWKVIVHFLPQGAVESLKIQATPPPKRPRNEKTVMWGESERIYRNNNGVLKCYCCNGTGHMDIILAGLRWTACLVYFDDVIVYSSTIDLHVERPRLVLECLKKAGLKLKVSKCHFAENSLKVLGHIVDADGKTVALKVKKVQIYLGLGSYFRPHIKDFSIIARPLILLTKKNAVFDWGPDQESSFNTLKQALLAAPVVAHLNYDLSMEIIPDACGYGIGVVLAQRVEGQEHPLAYASRLLSSSEINYSITEKECLALVWAFKKFKGYLWGCKIVVVTDHQTLCWLLTKRDFAGRLARWSLSIQEYDIEIRYRSGKLHDNADCLWRCPLPVTEDQEEDRCGAIELVGSGRSVDFGPEEEFVAEQRRVPRPLKTVNSIVAWHMGVRRTLTKIYNRFFWERLAIDVTNYVKSCPNWQGRKGVNKRPAGFLQCIQVTRPFQKVGIDLLAALTQEVMKNLGSNHKTTSSYHPQANGLVERMNNTLAAMLSMYASADHKDWDETLPYVCFAYNTVRQESIGYSPFFLLYGREPMLPIDLELVAHANPRLVTSGTAPDYATQIVTELLKARALVHMRLGVAQDNHRREYDKRQAYMIEYFDFFINLDTAFESVEASLQWLRDLADALDEGLALLAFPPAQMASVLKAVNRQLPLGWAVSSEELWVTYREAMVTVAAVEGRFRLFIKIPIYDHAQQYTLFEIFSLPRATNNGTHGVAIGDLPNFLAVSTDLETFIDLSTADVRGCKQLERLICNFHTGLGKRGARKSCAISLFTNDTNRKLTQRRQPFKEWKGSEVAYLGGNCWMFSAITAHEVVFSCPIGSSQEPPQSLLLPPFGIFYVPSGCTARTEDWVFPASLDGRLEASLDPLVAPTLAAVGFNVAMIPYSRINEKDDRRIAAVGVKISDLTFDHVTITGARNNLSQLPNCLAERPLEGPRTIRYSRQSLPTAPRTDDGVKCLYNLILLFPTIDLLSLAISFMTVFRLTEVSMTPSIIIDLVLSFTPVRMACELVAHSFLFIAYANLIASASWI</sequence>
<dbReference type="Pfam" id="PF00078">
    <property type="entry name" value="RVT_1"/>
    <property type="match status" value="1"/>
</dbReference>
<evidence type="ECO:0000256" key="4">
    <source>
        <dbReference type="ARBA" id="ARBA00022722"/>
    </source>
</evidence>
<reference evidence="10 11" key="1">
    <citation type="submission" date="2016-03" db="EMBL/GenBank/DDBJ databases">
        <title>EvidentialGene: Evidence-directed Construction of Genes on Genomes.</title>
        <authorList>
            <person name="Gilbert D.G."/>
            <person name="Choi J.-H."/>
            <person name="Mockaitis K."/>
            <person name="Colbourne J."/>
            <person name="Pfrender M."/>
        </authorList>
    </citation>
    <scope>NUCLEOTIDE SEQUENCE [LARGE SCALE GENOMIC DNA]</scope>
    <source>
        <strain evidence="10 11">Xinb3</strain>
        <tissue evidence="10">Complete organism</tissue>
    </source>
</reference>
<feature type="compositionally biased region" description="Acidic residues" evidence="8">
    <location>
        <begin position="799"/>
        <end position="809"/>
    </location>
</feature>
<dbReference type="Pfam" id="PF17921">
    <property type="entry name" value="Integrase_H2C2"/>
    <property type="match status" value="1"/>
</dbReference>
<dbReference type="GO" id="GO:0003964">
    <property type="term" value="F:RNA-directed DNA polymerase activity"/>
    <property type="evidence" value="ECO:0007669"/>
    <property type="project" value="UniProtKB-KW"/>
</dbReference>
<dbReference type="SUPFAM" id="SSF53098">
    <property type="entry name" value="Ribonuclease H-like"/>
    <property type="match status" value="2"/>
</dbReference>
<accession>A0A164KPX9</accession>
<name>A0A164KPX9_9CRUS</name>
<keyword evidence="3" id="KW-0548">Nucleotidyltransferase</keyword>
<keyword evidence="4" id="KW-0540">Nuclease</keyword>
<dbReference type="InterPro" id="IPR041373">
    <property type="entry name" value="RT_RNaseH"/>
</dbReference>
<evidence type="ECO:0000256" key="3">
    <source>
        <dbReference type="ARBA" id="ARBA00022695"/>
    </source>
</evidence>
<feature type="domain" description="Integrase catalytic" evidence="9">
    <location>
        <begin position="1409"/>
        <end position="1495"/>
    </location>
</feature>
<dbReference type="Pfam" id="PF17917">
    <property type="entry name" value="RT_RNaseH"/>
    <property type="match status" value="2"/>
</dbReference>
<dbReference type="Gene3D" id="3.30.420.10">
    <property type="entry name" value="Ribonuclease H-like superfamily/Ribonuclease H"/>
    <property type="match status" value="2"/>
</dbReference>